<name>A0A8D8FJH3_CULPI</name>
<organism evidence="1">
    <name type="scientific">Culex pipiens</name>
    <name type="common">House mosquito</name>
    <dbReference type="NCBI Taxonomy" id="7175"/>
    <lineage>
        <taxon>Eukaryota</taxon>
        <taxon>Metazoa</taxon>
        <taxon>Ecdysozoa</taxon>
        <taxon>Arthropoda</taxon>
        <taxon>Hexapoda</taxon>
        <taxon>Insecta</taxon>
        <taxon>Pterygota</taxon>
        <taxon>Neoptera</taxon>
        <taxon>Endopterygota</taxon>
        <taxon>Diptera</taxon>
        <taxon>Nematocera</taxon>
        <taxon>Culicoidea</taxon>
        <taxon>Culicidae</taxon>
        <taxon>Culicinae</taxon>
        <taxon>Culicini</taxon>
        <taxon>Culex</taxon>
        <taxon>Culex</taxon>
    </lineage>
</organism>
<evidence type="ECO:0000313" key="1">
    <source>
        <dbReference type="EMBL" id="CAG6472364.1"/>
    </source>
</evidence>
<accession>A0A8D8FJH3</accession>
<dbReference type="EMBL" id="HBUE01070418">
    <property type="protein sequence ID" value="CAG6472364.1"/>
    <property type="molecule type" value="Transcribed_RNA"/>
</dbReference>
<sequence>MSMLSMLFSMFLKLTRNRQTPLLLASLIWFVRCSSRAMLTVVYQCRTSRTVLFSEQILSRNSTNSSRNSLMFSHVAFDPGPSITTLKVKSGHEDIFSSARSVSRKPFVKFLLNVLPLV</sequence>
<proteinExistence type="predicted"/>
<protein>
    <submittedName>
        <fullName evidence="1">(northern house mosquito) hypothetical protein</fullName>
    </submittedName>
</protein>
<dbReference type="AlphaFoldDB" id="A0A8D8FJH3"/>
<reference evidence="1" key="1">
    <citation type="submission" date="2021-05" db="EMBL/GenBank/DDBJ databases">
        <authorList>
            <person name="Alioto T."/>
            <person name="Alioto T."/>
            <person name="Gomez Garrido J."/>
        </authorList>
    </citation>
    <scope>NUCLEOTIDE SEQUENCE</scope>
</reference>